<gene>
    <name evidence="1" type="ORF">GIB67_043175</name>
</gene>
<evidence type="ECO:0000313" key="1">
    <source>
        <dbReference type="EMBL" id="KAF6167314.1"/>
    </source>
</evidence>
<organism evidence="1 2">
    <name type="scientific">Kingdonia uniflora</name>
    <dbReference type="NCBI Taxonomy" id="39325"/>
    <lineage>
        <taxon>Eukaryota</taxon>
        <taxon>Viridiplantae</taxon>
        <taxon>Streptophyta</taxon>
        <taxon>Embryophyta</taxon>
        <taxon>Tracheophyta</taxon>
        <taxon>Spermatophyta</taxon>
        <taxon>Magnoliopsida</taxon>
        <taxon>Ranunculales</taxon>
        <taxon>Circaeasteraceae</taxon>
        <taxon>Kingdonia</taxon>
    </lineage>
</organism>
<dbReference type="Proteomes" id="UP000541444">
    <property type="component" value="Unassembled WGS sequence"/>
</dbReference>
<reference evidence="1 2" key="1">
    <citation type="journal article" date="2020" name="IScience">
        <title>Genome Sequencing of the Endangered Kingdonia uniflora (Circaeasteraceae, Ranunculales) Reveals Potential Mechanisms of Evolutionary Specialization.</title>
        <authorList>
            <person name="Sun Y."/>
            <person name="Deng T."/>
            <person name="Zhang A."/>
            <person name="Moore M.J."/>
            <person name="Landis J.B."/>
            <person name="Lin N."/>
            <person name="Zhang H."/>
            <person name="Zhang X."/>
            <person name="Huang J."/>
            <person name="Zhang X."/>
            <person name="Sun H."/>
            <person name="Wang H."/>
        </authorList>
    </citation>
    <scope>NUCLEOTIDE SEQUENCE [LARGE SCALE GENOMIC DNA]</scope>
    <source>
        <strain evidence="1">TB1705</strain>
        <tissue evidence="1">Leaf</tissue>
    </source>
</reference>
<comment type="caution">
    <text evidence="1">The sequence shown here is derived from an EMBL/GenBank/DDBJ whole genome shotgun (WGS) entry which is preliminary data.</text>
</comment>
<dbReference type="AlphaFoldDB" id="A0A7J7NK09"/>
<protein>
    <submittedName>
        <fullName evidence="1">Uncharacterized protein</fullName>
    </submittedName>
</protein>
<accession>A0A7J7NK09</accession>
<keyword evidence="2" id="KW-1185">Reference proteome</keyword>
<dbReference type="OrthoDB" id="2016860at2759"/>
<dbReference type="EMBL" id="JACGCM010000760">
    <property type="protein sequence ID" value="KAF6167314.1"/>
    <property type="molecule type" value="Genomic_DNA"/>
</dbReference>
<proteinExistence type="predicted"/>
<name>A0A7J7NK09_9MAGN</name>
<sequence>MYSRLGVTVDENRDLIGSKGSRVGEGCKVTWVRRERSKGEARPRPRPRQMTMEIVNAPFISASFRWGLMDNGIVVICERVRCSFVGSFHLIISISAVEGEFLLFFTTPMAISVPCTKLNFAKTMSMSMRRYSLKPAQCLPLQQTQQQQDAGIMCDACNGNGWLICDFCDGQKINVKAKNNRIYRRCPTCRAIGCILCSKCKVFKCVTFPDDSDGVL</sequence>
<evidence type="ECO:0000313" key="2">
    <source>
        <dbReference type="Proteomes" id="UP000541444"/>
    </source>
</evidence>